<dbReference type="Proteomes" id="UP000000304">
    <property type="component" value="Chromosome 4"/>
</dbReference>
<evidence type="ECO:0000313" key="14">
    <source>
        <dbReference type="Proteomes" id="UP000000304"/>
    </source>
</evidence>
<keyword evidence="9" id="KW-0325">Glycoprotein</keyword>
<evidence type="ECO:0000256" key="6">
    <source>
        <dbReference type="ARBA" id="ARBA00022889"/>
    </source>
</evidence>
<evidence type="ECO:0000313" key="13">
    <source>
        <dbReference type="EMBL" id="EDX15239.1"/>
    </source>
</evidence>
<evidence type="ECO:0000256" key="10">
    <source>
        <dbReference type="SAM" id="MobiDB-lite"/>
    </source>
</evidence>
<dbReference type="GO" id="GO:0007155">
    <property type="term" value="P:cell adhesion"/>
    <property type="evidence" value="ECO:0007669"/>
    <property type="project" value="UniProtKB-KW"/>
</dbReference>
<evidence type="ECO:0000256" key="4">
    <source>
        <dbReference type="ARBA" id="ARBA00022737"/>
    </source>
</evidence>
<feature type="region of interest" description="Disordered" evidence="10">
    <location>
        <begin position="313"/>
        <end position="336"/>
    </location>
</feature>
<dbReference type="EMBL" id="CM000365">
    <property type="protein sequence ID" value="EDX15239.1"/>
    <property type="molecule type" value="Genomic_DNA"/>
</dbReference>
<comment type="subcellular location">
    <subcellularLocation>
        <location evidence="1">Membrane</location>
        <topology evidence="1">Single-pass type I membrane protein</topology>
    </subcellularLocation>
</comment>
<dbReference type="STRING" id="7240.B4R2I8"/>
<keyword evidence="3" id="KW-0732">Signal</keyword>
<dbReference type="PANTHER" id="PTHR14139">
    <property type="entry name" value="CALSYNTENIN"/>
    <property type="match status" value="1"/>
</dbReference>
<gene>
    <name evidence="13" type="primary">Dsim\GD24359</name>
    <name evidence="13" type="ORF">Dsim_GD24359</name>
</gene>
<dbReference type="PANTHER" id="PTHR14139:SF2">
    <property type="entry name" value="CALSYNTENIN-1"/>
    <property type="match status" value="1"/>
</dbReference>
<dbReference type="GO" id="GO:0009986">
    <property type="term" value="C:cell surface"/>
    <property type="evidence" value="ECO:0007669"/>
    <property type="project" value="TreeGrafter"/>
</dbReference>
<proteinExistence type="predicted"/>
<accession>B4R2I8</accession>
<organism evidence="13 14">
    <name type="scientific">Drosophila simulans</name>
    <name type="common">Fruit fly</name>
    <dbReference type="NCBI Taxonomy" id="7240"/>
    <lineage>
        <taxon>Eukaryota</taxon>
        <taxon>Metazoa</taxon>
        <taxon>Ecdysozoa</taxon>
        <taxon>Arthropoda</taxon>
        <taxon>Hexapoda</taxon>
        <taxon>Insecta</taxon>
        <taxon>Pterygota</taxon>
        <taxon>Neoptera</taxon>
        <taxon>Endopterygota</taxon>
        <taxon>Diptera</taxon>
        <taxon>Brachycera</taxon>
        <taxon>Muscomorpha</taxon>
        <taxon>Ephydroidea</taxon>
        <taxon>Drosophilidae</taxon>
        <taxon>Drosophila</taxon>
        <taxon>Sophophora</taxon>
    </lineage>
</organism>
<dbReference type="GO" id="GO:0050806">
    <property type="term" value="P:positive regulation of synaptic transmission"/>
    <property type="evidence" value="ECO:0007669"/>
    <property type="project" value="TreeGrafter"/>
</dbReference>
<evidence type="ECO:0000256" key="7">
    <source>
        <dbReference type="ARBA" id="ARBA00022989"/>
    </source>
</evidence>
<keyword evidence="5" id="KW-0106">Calcium</keyword>
<evidence type="ECO:0000256" key="9">
    <source>
        <dbReference type="ARBA" id="ARBA00023180"/>
    </source>
</evidence>
<dbReference type="GO" id="GO:0051965">
    <property type="term" value="P:positive regulation of synapse assembly"/>
    <property type="evidence" value="ECO:0007669"/>
    <property type="project" value="TreeGrafter"/>
</dbReference>
<dbReference type="OrthoDB" id="6376425at2759"/>
<dbReference type="GO" id="GO:0045211">
    <property type="term" value="C:postsynaptic membrane"/>
    <property type="evidence" value="ECO:0007669"/>
    <property type="project" value="TreeGrafter"/>
</dbReference>
<sequence>MHCGRVLIKYLQLDILVILATIKLGNANYHGLRSRERNLSNSNGVKTEEASHIVNPGGVRTVGEVFVPKTFSLNSQEPTCEQLRAMWIFSKRQSRAAEITNEIPTYRDPFTYNVWEPLFLNSRMLGSLRMSARERARSPVFGRVLNREPNAPQRVPIEHHRRLGEFGSSASSLSPSRYYGAEIRPQTAASSSIRRSSKNRYMGIPNITGSNPKESQNSVAIQGSFQKLKELIWTERAKELTDQRRDEELAARSAALKEIANGKNLISDYHHQVGSLSDSPLMDENRSPEENSYRVSDVNRKSILNEQNFKNSKMNKNGHRSGFKATTRRIGNSPYSNTEFQTNKELKSKFFGSNRAARIKMPAIEFISDDSTESDPSVVGIPRTYPIRKSHFRERNRSLLNELEQSDPLYSPKIAISGTSNKLVSYQEIKLGVHILEKTSIDSLSKTNGKLEDKNHIDSCSVVVFPSLNPDHEDIKIDGDESLSSSMDIKTNINKDGVEMIGKDTISNYINVLRSLVYSNKKPAYYLNRVFKLSCAQQSSQYKSGEYTLTLTVLHPKQTLLKSTNVLPSSSLSKVNLIGNTNNETTLHLNSGSVNGNDNNQSTDTKVYSYSLLHTNNVQEPKSHIHSFMHKAEGSHVTMLIILVSVFLAVLLCGVSIARLKNNQKYIDHHQPCPKTSDDGLVWDDSALTITINPMQADVTSEASSESENSESEDEEALKDGFTHINQLEWDNSNIFQQ</sequence>
<name>B4R2I8_DROSI</name>
<evidence type="ECO:0000256" key="11">
    <source>
        <dbReference type="SAM" id="Phobius"/>
    </source>
</evidence>
<feature type="region of interest" description="Disordered" evidence="10">
    <location>
        <begin position="184"/>
        <end position="217"/>
    </location>
</feature>
<dbReference type="InterPro" id="IPR045588">
    <property type="entry name" value="CLSTN_C"/>
</dbReference>
<evidence type="ECO:0000256" key="3">
    <source>
        <dbReference type="ARBA" id="ARBA00022729"/>
    </source>
</evidence>
<feature type="compositionally biased region" description="Polar residues" evidence="10">
    <location>
        <begin position="207"/>
        <end position="217"/>
    </location>
</feature>
<feature type="region of interest" description="Disordered" evidence="10">
    <location>
        <begin position="696"/>
        <end position="718"/>
    </location>
</feature>
<feature type="transmembrane region" description="Helical" evidence="11">
    <location>
        <begin position="637"/>
        <end position="658"/>
    </location>
</feature>
<dbReference type="HOGENOM" id="CLU_376118_0_0_1"/>
<reference evidence="13 14" key="1">
    <citation type="journal article" date="2007" name="Nature">
        <title>Evolution of genes and genomes on the Drosophila phylogeny.</title>
        <authorList>
            <consortium name="Drosophila 12 Genomes Consortium"/>
            <person name="Clark A.G."/>
            <person name="Eisen M.B."/>
            <person name="Smith D.R."/>
            <person name="Bergman C.M."/>
            <person name="Oliver B."/>
            <person name="Markow T.A."/>
            <person name="Kaufman T.C."/>
            <person name="Kellis M."/>
            <person name="Gelbart W."/>
            <person name="Iyer V.N."/>
            <person name="Pollard D.A."/>
            <person name="Sackton T.B."/>
            <person name="Larracuente A.M."/>
            <person name="Singh N.D."/>
            <person name="Abad J.P."/>
            <person name="Abt D.N."/>
            <person name="Adryan B."/>
            <person name="Aguade M."/>
            <person name="Akashi H."/>
            <person name="Anderson W.W."/>
            <person name="Aquadro C.F."/>
            <person name="Ardell D.H."/>
            <person name="Arguello R."/>
            <person name="Artieri C.G."/>
            <person name="Barbash D.A."/>
            <person name="Barker D."/>
            <person name="Barsanti P."/>
            <person name="Batterham P."/>
            <person name="Batzoglou S."/>
            <person name="Begun D."/>
            <person name="Bhutkar A."/>
            <person name="Blanco E."/>
            <person name="Bosak S.A."/>
            <person name="Bradley R.K."/>
            <person name="Brand A.D."/>
            <person name="Brent M.R."/>
            <person name="Brooks A.N."/>
            <person name="Brown R.H."/>
            <person name="Butlin R.K."/>
            <person name="Caggese C."/>
            <person name="Calvi B.R."/>
            <person name="Bernardo de Carvalho A."/>
            <person name="Caspi A."/>
            <person name="Castrezana S."/>
            <person name="Celniker S.E."/>
            <person name="Chang J.L."/>
            <person name="Chapple C."/>
            <person name="Chatterji S."/>
            <person name="Chinwalla A."/>
            <person name="Civetta A."/>
            <person name="Clifton S.W."/>
            <person name="Comeron J.M."/>
            <person name="Costello J.C."/>
            <person name="Coyne J.A."/>
            <person name="Daub J."/>
            <person name="David R.G."/>
            <person name="Delcher A.L."/>
            <person name="Delehaunty K."/>
            <person name="Do C.B."/>
            <person name="Ebling H."/>
            <person name="Edwards K."/>
            <person name="Eickbush T."/>
            <person name="Evans J.D."/>
            <person name="Filipski A."/>
            <person name="Findeiss S."/>
            <person name="Freyhult E."/>
            <person name="Fulton L."/>
            <person name="Fulton R."/>
            <person name="Garcia A.C."/>
            <person name="Gardiner A."/>
            <person name="Garfield D.A."/>
            <person name="Garvin B.E."/>
            <person name="Gibson G."/>
            <person name="Gilbert D."/>
            <person name="Gnerre S."/>
            <person name="Godfrey J."/>
            <person name="Good R."/>
            <person name="Gotea V."/>
            <person name="Gravely B."/>
            <person name="Greenberg A.J."/>
            <person name="Griffiths-Jones S."/>
            <person name="Gross S."/>
            <person name="Guigo R."/>
            <person name="Gustafson E.A."/>
            <person name="Haerty W."/>
            <person name="Hahn M.W."/>
            <person name="Halligan D.L."/>
            <person name="Halpern A.L."/>
            <person name="Halter G.M."/>
            <person name="Han M.V."/>
            <person name="Heger A."/>
            <person name="Hillier L."/>
            <person name="Hinrichs A.S."/>
            <person name="Holmes I."/>
            <person name="Hoskins R.A."/>
            <person name="Hubisz M.J."/>
            <person name="Hultmark D."/>
            <person name="Huntley M.A."/>
            <person name="Jaffe D.B."/>
            <person name="Jagadeeshan S."/>
            <person name="Jeck W.R."/>
            <person name="Johnson J."/>
            <person name="Jones C.D."/>
            <person name="Jordan W.C."/>
            <person name="Karpen G.H."/>
            <person name="Kataoka E."/>
            <person name="Keightley P.D."/>
            <person name="Kheradpour P."/>
            <person name="Kirkness E.F."/>
            <person name="Koerich L.B."/>
            <person name="Kristiansen K."/>
            <person name="Kudrna D."/>
            <person name="Kulathinal R.J."/>
            <person name="Kumar S."/>
            <person name="Kwok R."/>
            <person name="Lander E."/>
            <person name="Langley C.H."/>
            <person name="Lapoint R."/>
            <person name="Lazzaro B.P."/>
            <person name="Lee S.J."/>
            <person name="Levesque L."/>
            <person name="Li R."/>
            <person name="Lin C.F."/>
            <person name="Lin M.F."/>
            <person name="Lindblad-Toh K."/>
            <person name="Llopart A."/>
            <person name="Long M."/>
            <person name="Low L."/>
            <person name="Lozovsky E."/>
            <person name="Lu J."/>
            <person name="Luo M."/>
            <person name="Machado C.A."/>
            <person name="Makalowski W."/>
            <person name="Marzo M."/>
            <person name="Matsuda M."/>
            <person name="Matzkin L."/>
            <person name="McAllister B."/>
            <person name="McBride C.S."/>
            <person name="McKernan B."/>
            <person name="McKernan K."/>
            <person name="Mendez-Lago M."/>
            <person name="Minx P."/>
            <person name="Mollenhauer M.U."/>
            <person name="Montooth K."/>
            <person name="Mount S.M."/>
            <person name="Mu X."/>
            <person name="Myers E."/>
            <person name="Negre B."/>
            <person name="Newfeld S."/>
            <person name="Nielsen R."/>
            <person name="Noor M.A."/>
            <person name="O'Grady P."/>
            <person name="Pachter L."/>
            <person name="Papaceit M."/>
            <person name="Parisi M.J."/>
            <person name="Parisi M."/>
            <person name="Parts L."/>
            <person name="Pedersen J.S."/>
            <person name="Pesole G."/>
            <person name="Phillippy A.M."/>
            <person name="Ponting C.P."/>
            <person name="Pop M."/>
            <person name="Porcelli D."/>
            <person name="Powell J.R."/>
            <person name="Prohaska S."/>
            <person name="Pruitt K."/>
            <person name="Puig M."/>
            <person name="Quesneville H."/>
            <person name="Ram K.R."/>
            <person name="Rand D."/>
            <person name="Rasmussen M.D."/>
            <person name="Reed L.K."/>
            <person name="Reenan R."/>
            <person name="Reily A."/>
            <person name="Remington K.A."/>
            <person name="Rieger T.T."/>
            <person name="Ritchie M.G."/>
            <person name="Robin C."/>
            <person name="Rogers Y.H."/>
            <person name="Rohde C."/>
            <person name="Rozas J."/>
            <person name="Rubenfield M.J."/>
            <person name="Ruiz A."/>
            <person name="Russo S."/>
            <person name="Salzberg S.L."/>
            <person name="Sanchez-Gracia A."/>
            <person name="Saranga D.J."/>
            <person name="Sato H."/>
            <person name="Schaeffer S.W."/>
            <person name="Schatz M.C."/>
            <person name="Schlenke T."/>
            <person name="Schwartz R."/>
            <person name="Segarra C."/>
            <person name="Singh R.S."/>
            <person name="Sirot L."/>
            <person name="Sirota M."/>
            <person name="Sisneros N.B."/>
            <person name="Smith C.D."/>
            <person name="Smith T.F."/>
            <person name="Spieth J."/>
            <person name="Stage D.E."/>
            <person name="Stark A."/>
            <person name="Stephan W."/>
            <person name="Strausberg R.L."/>
            <person name="Strempel S."/>
            <person name="Sturgill D."/>
            <person name="Sutton G."/>
            <person name="Sutton G.G."/>
            <person name="Tao W."/>
            <person name="Teichmann S."/>
            <person name="Tobari Y.N."/>
            <person name="Tomimura Y."/>
            <person name="Tsolas J.M."/>
            <person name="Valente V.L."/>
            <person name="Venter E."/>
            <person name="Venter J.C."/>
            <person name="Vicario S."/>
            <person name="Vieira F.G."/>
            <person name="Vilella A.J."/>
            <person name="Villasante A."/>
            <person name="Walenz B."/>
            <person name="Wang J."/>
            <person name="Wasserman M."/>
            <person name="Watts T."/>
            <person name="Wilson D."/>
            <person name="Wilson R.K."/>
            <person name="Wing R.A."/>
            <person name="Wolfner M.F."/>
            <person name="Wong A."/>
            <person name="Wong G.K."/>
            <person name="Wu C.I."/>
            <person name="Wu G."/>
            <person name="Yamamoto D."/>
            <person name="Yang H.P."/>
            <person name="Yang S.P."/>
            <person name="Yorke J.A."/>
            <person name="Yoshida K."/>
            <person name="Zdobnov E."/>
            <person name="Zhang P."/>
            <person name="Zhang Y."/>
            <person name="Zimin A.V."/>
            <person name="Baldwin J."/>
            <person name="Abdouelleil A."/>
            <person name="Abdulkadir J."/>
            <person name="Abebe A."/>
            <person name="Abera B."/>
            <person name="Abreu J."/>
            <person name="Acer S.C."/>
            <person name="Aftuck L."/>
            <person name="Alexander A."/>
            <person name="An P."/>
            <person name="Anderson E."/>
            <person name="Anderson S."/>
            <person name="Arachi H."/>
            <person name="Azer M."/>
            <person name="Bachantsang P."/>
            <person name="Barry A."/>
            <person name="Bayul T."/>
            <person name="Berlin A."/>
            <person name="Bessette D."/>
            <person name="Bloom T."/>
            <person name="Blye J."/>
            <person name="Boguslavskiy L."/>
            <person name="Bonnet C."/>
            <person name="Boukhgalter B."/>
            <person name="Bourzgui I."/>
            <person name="Brown A."/>
            <person name="Cahill P."/>
            <person name="Channer S."/>
            <person name="Cheshatsang Y."/>
            <person name="Chuda L."/>
            <person name="Citroen M."/>
            <person name="Collymore A."/>
            <person name="Cooke P."/>
            <person name="Costello M."/>
            <person name="D'Aco K."/>
            <person name="Daza R."/>
            <person name="De Haan G."/>
            <person name="DeGray S."/>
            <person name="DeMaso C."/>
            <person name="Dhargay N."/>
            <person name="Dooley K."/>
            <person name="Dooley E."/>
            <person name="Doricent M."/>
            <person name="Dorje P."/>
            <person name="Dorjee K."/>
            <person name="Dupes A."/>
            <person name="Elong R."/>
            <person name="Falk J."/>
            <person name="Farina A."/>
            <person name="Faro S."/>
            <person name="Ferguson D."/>
            <person name="Fisher S."/>
            <person name="Foley C.D."/>
            <person name="Franke A."/>
            <person name="Friedrich D."/>
            <person name="Gadbois L."/>
            <person name="Gearin G."/>
            <person name="Gearin C.R."/>
            <person name="Giannoukos G."/>
            <person name="Goode T."/>
            <person name="Graham J."/>
            <person name="Grandbois E."/>
            <person name="Grewal S."/>
            <person name="Gyaltsen K."/>
            <person name="Hafez N."/>
            <person name="Hagos B."/>
            <person name="Hall J."/>
            <person name="Henson C."/>
            <person name="Hollinger A."/>
            <person name="Honan T."/>
            <person name="Huard M.D."/>
            <person name="Hughes L."/>
            <person name="Hurhula B."/>
            <person name="Husby M.E."/>
            <person name="Kamat A."/>
            <person name="Kanga B."/>
            <person name="Kashin S."/>
            <person name="Khazanovich D."/>
            <person name="Kisner P."/>
            <person name="Lance K."/>
            <person name="Lara M."/>
            <person name="Lee W."/>
            <person name="Lennon N."/>
            <person name="Letendre F."/>
            <person name="LeVine R."/>
            <person name="Lipovsky A."/>
            <person name="Liu X."/>
            <person name="Liu J."/>
            <person name="Liu S."/>
            <person name="Lokyitsang T."/>
            <person name="Lokyitsang Y."/>
            <person name="Lubonja R."/>
            <person name="Lui A."/>
            <person name="MacDonald P."/>
            <person name="Magnisalis V."/>
            <person name="Maru K."/>
            <person name="Matthews C."/>
            <person name="McCusker W."/>
            <person name="McDonough S."/>
            <person name="Mehta T."/>
            <person name="Meldrim J."/>
            <person name="Meneus L."/>
            <person name="Mihai O."/>
            <person name="Mihalev A."/>
            <person name="Mihova T."/>
            <person name="Mittelman R."/>
            <person name="Mlenga V."/>
            <person name="Montmayeur A."/>
            <person name="Mulrain L."/>
            <person name="Navidi A."/>
            <person name="Naylor J."/>
            <person name="Negash T."/>
            <person name="Nguyen T."/>
            <person name="Nguyen N."/>
            <person name="Nicol R."/>
            <person name="Norbu C."/>
            <person name="Norbu N."/>
            <person name="Novod N."/>
            <person name="O'Neill B."/>
            <person name="Osman S."/>
            <person name="Markiewicz E."/>
            <person name="Oyono O.L."/>
            <person name="Patti C."/>
            <person name="Phunkhang P."/>
            <person name="Pierre F."/>
            <person name="Priest M."/>
            <person name="Raghuraman S."/>
            <person name="Rege F."/>
            <person name="Reyes R."/>
            <person name="Rise C."/>
            <person name="Rogov P."/>
            <person name="Ross K."/>
            <person name="Ryan E."/>
            <person name="Settipalli S."/>
            <person name="Shea T."/>
            <person name="Sherpa N."/>
            <person name="Shi L."/>
            <person name="Shih D."/>
            <person name="Sparrow T."/>
            <person name="Spaulding J."/>
            <person name="Stalker J."/>
            <person name="Stange-Thomann N."/>
            <person name="Stavropoulos S."/>
            <person name="Stone C."/>
            <person name="Strader C."/>
            <person name="Tesfaye S."/>
            <person name="Thomson T."/>
            <person name="Thoulutsang Y."/>
            <person name="Thoulutsang D."/>
            <person name="Topham K."/>
            <person name="Topping I."/>
            <person name="Tsamla T."/>
            <person name="Vassiliev H."/>
            <person name="Vo A."/>
            <person name="Wangchuk T."/>
            <person name="Wangdi T."/>
            <person name="Weiand M."/>
            <person name="Wilkinson J."/>
            <person name="Wilson A."/>
            <person name="Yadav S."/>
            <person name="Young G."/>
            <person name="Yu Q."/>
            <person name="Zembek L."/>
            <person name="Zhong D."/>
            <person name="Zimmer A."/>
            <person name="Zwirko Z."/>
            <person name="Jaffe D.B."/>
            <person name="Alvarez P."/>
            <person name="Brockman W."/>
            <person name="Butler J."/>
            <person name="Chin C."/>
            <person name="Gnerre S."/>
            <person name="Grabherr M."/>
            <person name="Kleber M."/>
            <person name="Mauceli E."/>
            <person name="MacCallum I."/>
        </authorList>
    </citation>
    <scope>NUCLEOTIDE SEQUENCE [LARGE SCALE GENOMIC DNA]</scope>
    <source>
        <strain evidence="14">white501</strain>
    </source>
</reference>
<feature type="compositionally biased region" description="Acidic residues" evidence="10">
    <location>
        <begin position="708"/>
        <end position="717"/>
    </location>
</feature>
<dbReference type="PhylomeDB" id="B4R2I8"/>
<keyword evidence="2 11" id="KW-0812">Transmembrane</keyword>
<dbReference type="Pfam" id="PF19699">
    <property type="entry name" value="CLSTN_C"/>
    <property type="match status" value="1"/>
</dbReference>
<keyword evidence="14" id="KW-1185">Reference proteome</keyword>
<keyword evidence="8 11" id="KW-0472">Membrane</keyword>
<evidence type="ECO:0000256" key="5">
    <source>
        <dbReference type="ARBA" id="ARBA00022837"/>
    </source>
</evidence>
<protein>
    <submittedName>
        <fullName evidence="13">GD24359</fullName>
    </submittedName>
</protein>
<evidence type="ECO:0000256" key="1">
    <source>
        <dbReference type="ARBA" id="ARBA00004479"/>
    </source>
</evidence>
<evidence type="ECO:0000259" key="12">
    <source>
        <dbReference type="Pfam" id="PF19699"/>
    </source>
</evidence>
<keyword evidence="6" id="KW-0130">Cell adhesion</keyword>
<dbReference type="AlphaFoldDB" id="B4R2I8"/>
<keyword evidence="4" id="KW-0677">Repeat</keyword>
<feature type="domain" description="Calsyntenin C-terminal" evidence="12">
    <location>
        <begin position="456"/>
        <end position="558"/>
    </location>
</feature>
<evidence type="ECO:0000256" key="8">
    <source>
        <dbReference type="ARBA" id="ARBA00023136"/>
    </source>
</evidence>
<keyword evidence="7 11" id="KW-1133">Transmembrane helix</keyword>
<evidence type="ECO:0000256" key="2">
    <source>
        <dbReference type="ARBA" id="ARBA00022692"/>
    </source>
</evidence>